<evidence type="ECO:0000313" key="2">
    <source>
        <dbReference type="Proteomes" id="UP000297245"/>
    </source>
</evidence>
<accession>A0A4S8M4J4</accession>
<name>A0A4S8M4J4_DENBC</name>
<gene>
    <name evidence="1" type="ORF">K435DRAFT_819415</name>
</gene>
<protein>
    <submittedName>
        <fullName evidence="1">Uncharacterized protein</fullName>
    </submittedName>
</protein>
<proteinExistence type="predicted"/>
<sequence length="290" mass="33038">MFRMHAYLIRMFGDIPAVTMIMRMIGHNGYSPCRMCKITGLRVPGGGTTLYVPLNRSSHPSVQGVVDAIEIYNPKNLPLRTHDEMYEQAKFVEEASSEAEANRRSRDTGIKGSSVLYHIHSLKFPDSFPYNFMHLIWENLIKNLIKLWTADFKGMDSGTGSYELQKSVWEAIGEATVSAGSTMPSIYGPRLPDISKDGAYLSAEMISFWTLYLGPILLHSKFADQRYYDHFIPLVRLLNICLQFEISNDEVDQLENGFATWVNDYEDFQYFERAVLCGAIGPFLWSDIVE</sequence>
<evidence type="ECO:0000313" key="1">
    <source>
        <dbReference type="EMBL" id="THU96633.1"/>
    </source>
</evidence>
<dbReference type="EMBL" id="ML179172">
    <property type="protein sequence ID" value="THU96633.1"/>
    <property type="molecule type" value="Genomic_DNA"/>
</dbReference>
<reference evidence="1 2" key="1">
    <citation type="journal article" date="2019" name="Nat. Ecol. Evol.">
        <title>Megaphylogeny resolves global patterns of mushroom evolution.</title>
        <authorList>
            <person name="Varga T."/>
            <person name="Krizsan K."/>
            <person name="Foldi C."/>
            <person name="Dima B."/>
            <person name="Sanchez-Garcia M."/>
            <person name="Sanchez-Ramirez S."/>
            <person name="Szollosi G.J."/>
            <person name="Szarkandi J.G."/>
            <person name="Papp V."/>
            <person name="Albert L."/>
            <person name="Andreopoulos W."/>
            <person name="Angelini C."/>
            <person name="Antonin V."/>
            <person name="Barry K.W."/>
            <person name="Bougher N.L."/>
            <person name="Buchanan P."/>
            <person name="Buyck B."/>
            <person name="Bense V."/>
            <person name="Catcheside P."/>
            <person name="Chovatia M."/>
            <person name="Cooper J."/>
            <person name="Damon W."/>
            <person name="Desjardin D."/>
            <person name="Finy P."/>
            <person name="Geml J."/>
            <person name="Haridas S."/>
            <person name="Hughes K."/>
            <person name="Justo A."/>
            <person name="Karasinski D."/>
            <person name="Kautmanova I."/>
            <person name="Kiss B."/>
            <person name="Kocsube S."/>
            <person name="Kotiranta H."/>
            <person name="LaButti K.M."/>
            <person name="Lechner B.E."/>
            <person name="Liimatainen K."/>
            <person name="Lipzen A."/>
            <person name="Lukacs Z."/>
            <person name="Mihaltcheva S."/>
            <person name="Morgado L.N."/>
            <person name="Niskanen T."/>
            <person name="Noordeloos M.E."/>
            <person name="Ohm R.A."/>
            <person name="Ortiz-Santana B."/>
            <person name="Ovrebo C."/>
            <person name="Racz N."/>
            <person name="Riley R."/>
            <person name="Savchenko A."/>
            <person name="Shiryaev A."/>
            <person name="Soop K."/>
            <person name="Spirin V."/>
            <person name="Szebenyi C."/>
            <person name="Tomsovsky M."/>
            <person name="Tulloss R.E."/>
            <person name="Uehling J."/>
            <person name="Grigoriev I.V."/>
            <person name="Vagvolgyi C."/>
            <person name="Papp T."/>
            <person name="Martin F.M."/>
            <person name="Miettinen O."/>
            <person name="Hibbett D.S."/>
            <person name="Nagy L.G."/>
        </authorList>
    </citation>
    <scope>NUCLEOTIDE SEQUENCE [LARGE SCALE GENOMIC DNA]</scope>
    <source>
        <strain evidence="1 2">CBS 962.96</strain>
    </source>
</reference>
<dbReference type="AlphaFoldDB" id="A0A4S8M4J4"/>
<dbReference type="PANTHER" id="PTHR46579">
    <property type="entry name" value="F5/8 TYPE C DOMAIN-CONTAINING PROTEIN-RELATED"/>
    <property type="match status" value="1"/>
</dbReference>
<dbReference type="PANTHER" id="PTHR46579:SF1">
    <property type="entry name" value="F5_8 TYPE C DOMAIN-CONTAINING PROTEIN"/>
    <property type="match status" value="1"/>
</dbReference>
<dbReference type="OrthoDB" id="2404451at2759"/>
<keyword evidence="2" id="KW-1185">Reference proteome</keyword>
<dbReference type="Proteomes" id="UP000297245">
    <property type="component" value="Unassembled WGS sequence"/>
</dbReference>
<organism evidence="1 2">
    <name type="scientific">Dendrothele bispora (strain CBS 962.96)</name>
    <dbReference type="NCBI Taxonomy" id="1314807"/>
    <lineage>
        <taxon>Eukaryota</taxon>
        <taxon>Fungi</taxon>
        <taxon>Dikarya</taxon>
        <taxon>Basidiomycota</taxon>
        <taxon>Agaricomycotina</taxon>
        <taxon>Agaricomycetes</taxon>
        <taxon>Agaricomycetidae</taxon>
        <taxon>Agaricales</taxon>
        <taxon>Agaricales incertae sedis</taxon>
        <taxon>Dendrothele</taxon>
    </lineage>
</organism>